<dbReference type="Gene3D" id="3.40.50.2000">
    <property type="entry name" value="Glycogen Phosphorylase B"/>
    <property type="match status" value="2"/>
</dbReference>
<dbReference type="GO" id="GO:0016757">
    <property type="term" value="F:glycosyltransferase activity"/>
    <property type="evidence" value="ECO:0007669"/>
    <property type="project" value="UniProtKB-KW"/>
</dbReference>
<dbReference type="PANTHER" id="PTHR46401">
    <property type="entry name" value="GLYCOSYLTRANSFERASE WBBK-RELATED"/>
    <property type="match status" value="1"/>
</dbReference>
<sequence>MKILLIHQNFPGQYKHLAPALVEQGHQVVALTCKVKEPQKWKGVHILPYEIKGSSTPNIHPWLADFETKILRATSCYRGAKALRDKGFIPDVICAHHGWGESMFLKDIWPEARLGLYCELYHLTTPTFLNFDPEFPSQSVEADRLRIRMKNLNNRLHEEVMDAGISPTKFQASTFPDKWQDRITVAHDGIDTDLVCPNPDAQLVIDETLTLTRKDEVITFINRNLEPYRGYHIFMRALPEILKKRPNAHVVLLGGDEVSYGAKPPKGQTWKQIFIDEVRGRIPTPHWNRVHFLGRVPYDRFLSMMQVSTAHVYLTYPFVLSWSLLEAMSAGCAILASGTEPVREVMTEGENGWMVDFFDKDALVERLDALLDDAEARTRMGQTARAYVQENYDLQKVCLPQHIDWVNRLAQLEPRPVQD</sequence>
<feature type="domain" description="Glycosyl transferase family 1" evidence="2">
    <location>
        <begin position="213"/>
        <end position="385"/>
    </location>
</feature>
<dbReference type="InterPro" id="IPR022623">
    <property type="entry name" value="Glyco_trans_4"/>
</dbReference>
<dbReference type="SUPFAM" id="SSF53756">
    <property type="entry name" value="UDP-Glycosyltransferase/glycogen phosphorylase"/>
    <property type="match status" value="1"/>
</dbReference>
<dbReference type="EC" id="2.4.-.-" evidence="4"/>
<reference evidence="4 5" key="1">
    <citation type="submission" date="2015-09" db="EMBL/GenBank/DDBJ databases">
        <authorList>
            <consortium name="Swine Surveillance"/>
        </authorList>
    </citation>
    <scope>NUCLEOTIDE SEQUENCE [LARGE SCALE GENOMIC DNA]</scope>
    <source>
        <strain evidence="4 5">CECT 7648</strain>
    </source>
</reference>
<dbReference type="EMBL" id="CYSE01000003">
    <property type="protein sequence ID" value="CUH78289.1"/>
    <property type="molecule type" value="Genomic_DNA"/>
</dbReference>
<name>A0A0N7LZQ1_9RHOB</name>
<dbReference type="InterPro" id="IPR001296">
    <property type="entry name" value="Glyco_trans_1"/>
</dbReference>
<keyword evidence="4" id="KW-0167">Capsid protein</keyword>
<feature type="domain" description="Glycosyl transferase family 4" evidence="3">
    <location>
        <begin position="24"/>
        <end position="194"/>
    </location>
</feature>
<dbReference type="AlphaFoldDB" id="A0A0N7LZQ1"/>
<dbReference type="GO" id="GO:0009103">
    <property type="term" value="P:lipopolysaccharide biosynthetic process"/>
    <property type="evidence" value="ECO:0007669"/>
    <property type="project" value="TreeGrafter"/>
</dbReference>
<evidence type="ECO:0000259" key="2">
    <source>
        <dbReference type="Pfam" id="PF00534"/>
    </source>
</evidence>
<evidence type="ECO:0000259" key="3">
    <source>
        <dbReference type="Pfam" id="PF12000"/>
    </source>
</evidence>
<dbReference type="PANTHER" id="PTHR46401:SF2">
    <property type="entry name" value="GLYCOSYLTRANSFERASE WBBK-RELATED"/>
    <property type="match status" value="1"/>
</dbReference>
<dbReference type="OrthoDB" id="9793726at2"/>
<accession>A0A0N7LZQ1</accession>
<dbReference type="STRING" id="441103.TRN7648_01900"/>
<protein>
    <submittedName>
        <fullName evidence="4">Spore coat protein SA</fullName>
        <ecNumber evidence="4">2.4.-.-</ecNumber>
    </submittedName>
</protein>
<proteinExistence type="predicted"/>
<keyword evidence="4" id="KW-0946">Virion</keyword>
<dbReference type="Pfam" id="PF00534">
    <property type="entry name" value="Glycos_transf_1"/>
    <property type="match status" value="1"/>
</dbReference>
<gene>
    <name evidence="4" type="primary">cotSA_1</name>
    <name evidence="4" type="ORF">TRN7648_01900</name>
</gene>
<organism evidence="4 5">
    <name type="scientific">Tropicibacter naphthalenivorans</name>
    <dbReference type="NCBI Taxonomy" id="441103"/>
    <lineage>
        <taxon>Bacteria</taxon>
        <taxon>Pseudomonadati</taxon>
        <taxon>Pseudomonadota</taxon>
        <taxon>Alphaproteobacteria</taxon>
        <taxon>Rhodobacterales</taxon>
        <taxon>Roseobacteraceae</taxon>
        <taxon>Tropicibacter</taxon>
    </lineage>
</organism>
<dbReference type="Pfam" id="PF12000">
    <property type="entry name" value="Glyco_trans_4_3"/>
    <property type="match status" value="1"/>
</dbReference>
<keyword evidence="4" id="KW-0328">Glycosyltransferase</keyword>
<dbReference type="Proteomes" id="UP000054935">
    <property type="component" value="Unassembled WGS sequence"/>
</dbReference>
<evidence type="ECO:0000256" key="1">
    <source>
        <dbReference type="ARBA" id="ARBA00022679"/>
    </source>
</evidence>
<evidence type="ECO:0000313" key="5">
    <source>
        <dbReference type="Proteomes" id="UP000054935"/>
    </source>
</evidence>
<dbReference type="RefSeq" id="WP_058247409.1">
    <property type="nucleotide sequence ID" value="NZ_CYSE01000003.1"/>
</dbReference>
<keyword evidence="1 4" id="KW-0808">Transferase</keyword>
<evidence type="ECO:0000313" key="4">
    <source>
        <dbReference type="EMBL" id="CUH78289.1"/>
    </source>
</evidence>
<keyword evidence="5" id="KW-1185">Reference proteome</keyword>